<keyword evidence="2 5" id="KW-0812">Transmembrane</keyword>
<dbReference type="FunFam" id="1.20.1250.20:FF:000196">
    <property type="entry name" value="MFS toxin efflux pump (AflT)"/>
    <property type="match status" value="1"/>
</dbReference>
<keyword evidence="4 5" id="KW-0472">Membrane</keyword>
<feature type="transmembrane region" description="Helical" evidence="5">
    <location>
        <begin position="87"/>
        <end position="107"/>
    </location>
</feature>
<dbReference type="GO" id="GO:0022857">
    <property type="term" value="F:transmembrane transporter activity"/>
    <property type="evidence" value="ECO:0007669"/>
    <property type="project" value="InterPro"/>
</dbReference>
<evidence type="ECO:0000256" key="2">
    <source>
        <dbReference type="ARBA" id="ARBA00022692"/>
    </source>
</evidence>
<keyword evidence="3 5" id="KW-1133">Transmembrane helix</keyword>
<dbReference type="Pfam" id="PF07690">
    <property type="entry name" value="MFS_1"/>
    <property type="match status" value="1"/>
</dbReference>
<feature type="signal peptide" evidence="6">
    <location>
        <begin position="1"/>
        <end position="22"/>
    </location>
</feature>
<evidence type="ECO:0000256" key="4">
    <source>
        <dbReference type="ARBA" id="ARBA00023136"/>
    </source>
</evidence>
<dbReference type="Gene3D" id="1.20.1250.20">
    <property type="entry name" value="MFS general substrate transporter like domains"/>
    <property type="match status" value="1"/>
</dbReference>
<evidence type="ECO:0000313" key="8">
    <source>
        <dbReference type="EMBL" id="KAF2795490.1"/>
    </source>
</evidence>
<sequence>MLGTPSFCLSVFLSFCVSLLSSLSNVKTDAARSWYGSGYLLTTCAFQLSYGKLYNLFPIKWVFLAALGLFEVGSLICGAAPNAVGLIMGRVVAGIGTGGIFSGATLIIANSIPLNERPIYNGILGATYAIASVAGPLMGGAFTEYVTWRLCFYINLPLGLVTAVAVIFLVPSRHEADSRSRLPIKDKLKELDLGGLAILIPAIVCILLATQWGGADYSWHNARIIALFILGGILLIAFVVHQRWQQDRATVPPSVIKNRTVWACSIFSFHLFGSFLAISYYLPIWFQAIKGDNATESGIHNLPSILGTVIFSVLAGGVVFGIGYYTWACILASILAAVGAGLLSTFTVDTSPAKWIGFQVIYGAGCGLGLQQPLIAAQTALPPHQIAEGTAVIIFMQTLGGAIFIAVSQNVFNNKLIQNVASRSIPVNPAALLSQGATQLSNLVQPQFLDLLQQAYNDSITQTFYVSVAAAGLSILGSACIPWLSVKKPQTQEPVTEVADGMKGEK</sequence>
<dbReference type="SUPFAM" id="SSF103473">
    <property type="entry name" value="MFS general substrate transporter"/>
    <property type="match status" value="1"/>
</dbReference>
<evidence type="ECO:0000256" key="6">
    <source>
        <dbReference type="SAM" id="SignalP"/>
    </source>
</evidence>
<dbReference type="AlphaFoldDB" id="A0A6A6XFZ3"/>
<feature type="transmembrane region" description="Helical" evidence="5">
    <location>
        <begin position="222"/>
        <end position="240"/>
    </location>
</feature>
<feature type="chain" id="PRO_5025534358" evidence="6">
    <location>
        <begin position="23"/>
        <end position="506"/>
    </location>
</feature>
<dbReference type="Proteomes" id="UP000799757">
    <property type="component" value="Unassembled WGS sequence"/>
</dbReference>
<evidence type="ECO:0000256" key="1">
    <source>
        <dbReference type="ARBA" id="ARBA00004141"/>
    </source>
</evidence>
<dbReference type="InterPro" id="IPR011701">
    <property type="entry name" value="MFS"/>
</dbReference>
<proteinExistence type="predicted"/>
<evidence type="ECO:0000256" key="5">
    <source>
        <dbReference type="SAM" id="Phobius"/>
    </source>
</evidence>
<evidence type="ECO:0000313" key="9">
    <source>
        <dbReference type="Proteomes" id="UP000799757"/>
    </source>
</evidence>
<feature type="transmembrane region" description="Helical" evidence="5">
    <location>
        <begin position="464"/>
        <end position="484"/>
    </location>
</feature>
<organism evidence="8 9">
    <name type="scientific">Melanomma pulvis-pyrius CBS 109.77</name>
    <dbReference type="NCBI Taxonomy" id="1314802"/>
    <lineage>
        <taxon>Eukaryota</taxon>
        <taxon>Fungi</taxon>
        <taxon>Dikarya</taxon>
        <taxon>Ascomycota</taxon>
        <taxon>Pezizomycotina</taxon>
        <taxon>Dothideomycetes</taxon>
        <taxon>Pleosporomycetidae</taxon>
        <taxon>Pleosporales</taxon>
        <taxon>Melanommataceae</taxon>
        <taxon>Melanomma</taxon>
    </lineage>
</organism>
<feature type="domain" description="Major facilitator superfamily (MFS) profile" evidence="7">
    <location>
        <begin position="1"/>
        <end position="486"/>
    </location>
</feature>
<dbReference type="CDD" id="cd17502">
    <property type="entry name" value="MFS_Azr1_MDR_like"/>
    <property type="match status" value="1"/>
</dbReference>
<feature type="transmembrane region" description="Helical" evidence="5">
    <location>
        <begin position="391"/>
        <end position="412"/>
    </location>
</feature>
<evidence type="ECO:0000259" key="7">
    <source>
        <dbReference type="PROSITE" id="PS50850"/>
    </source>
</evidence>
<dbReference type="EMBL" id="MU001857">
    <property type="protein sequence ID" value="KAF2795490.1"/>
    <property type="molecule type" value="Genomic_DNA"/>
</dbReference>
<feature type="transmembrane region" description="Helical" evidence="5">
    <location>
        <begin position="34"/>
        <end position="54"/>
    </location>
</feature>
<gene>
    <name evidence="8" type="ORF">K505DRAFT_239791</name>
</gene>
<dbReference type="PANTHER" id="PTHR23501">
    <property type="entry name" value="MAJOR FACILITATOR SUPERFAMILY"/>
    <property type="match status" value="1"/>
</dbReference>
<name>A0A6A6XFZ3_9PLEO</name>
<feature type="transmembrane region" description="Helical" evidence="5">
    <location>
        <begin position="119"/>
        <end position="138"/>
    </location>
</feature>
<dbReference type="Gene3D" id="1.20.1720.10">
    <property type="entry name" value="Multidrug resistance protein D"/>
    <property type="match status" value="1"/>
</dbReference>
<evidence type="ECO:0000256" key="3">
    <source>
        <dbReference type="ARBA" id="ARBA00022989"/>
    </source>
</evidence>
<dbReference type="GO" id="GO:0005886">
    <property type="term" value="C:plasma membrane"/>
    <property type="evidence" value="ECO:0007669"/>
    <property type="project" value="TreeGrafter"/>
</dbReference>
<accession>A0A6A6XFZ3</accession>
<feature type="transmembrane region" description="Helical" evidence="5">
    <location>
        <begin position="150"/>
        <end position="170"/>
    </location>
</feature>
<keyword evidence="9" id="KW-1185">Reference proteome</keyword>
<dbReference type="InterPro" id="IPR020846">
    <property type="entry name" value="MFS_dom"/>
</dbReference>
<feature type="transmembrane region" description="Helical" evidence="5">
    <location>
        <begin position="302"/>
        <end position="320"/>
    </location>
</feature>
<dbReference type="OrthoDB" id="10021397at2759"/>
<dbReference type="PROSITE" id="PS50850">
    <property type="entry name" value="MFS"/>
    <property type="match status" value="1"/>
</dbReference>
<comment type="subcellular location">
    <subcellularLocation>
        <location evidence="1">Membrane</location>
        <topology evidence="1">Multi-pass membrane protein</topology>
    </subcellularLocation>
</comment>
<dbReference type="PANTHER" id="PTHR23501:SF199">
    <property type="entry name" value="MFS EFFLUX TRANSPORTER INPD-RELATED"/>
    <property type="match status" value="1"/>
</dbReference>
<dbReference type="InterPro" id="IPR036259">
    <property type="entry name" value="MFS_trans_sf"/>
</dbReference>
<feature type="transmembrane region" description="Helical" evidence="5">
    <location>
        <begin position="327"/>
        <end position="346"/>
    </location>
</feature>
<reference evidence="8" key="1">
    <citation type="journal article" date="2020" name="Stud. Mycol.">
        <title>101 Dothideomycetes genomes: a test case for predicting lifestyles and emergence of pathogens.</title>
        <authorList>
            <person name="Haridas S."/>
            <person name="Albert R."/>
            <person name="Binder M."/>
            <person name="Bloem J."/>
            <person name="Labutti K."/>
            <person name="Salamov A."/>
            <person name="Andreopoulos B."/>
            <person name="Baker S."/>
            <person name="Barry K."/>
            <person name="Bills G."/>
            <person name="Bluhm B."/>
            <person name="Cannon C."/>
            <person name="Castanera R."/>
            <person name="Culley D."/>
            <person name="Daum C."/>
            <person name="Ezra D."/>
            <person name="Gonzalez J."/>
            <person name="Henrissat B."/>
            <person name="Kuo A."/>
            <person name="Liang C."/>
            <person name="Lipzen A."/>
            <person name="Lutzoni F."/>
            <person name="Magnuson J."/>
            <person name="Mondo S."/>
            <person name="Nolan M."/>
            <person name="Ohm R."/>
            <person name="Pangilinan J."/>
            <person name="Park H.-J."/>
            <person name="Ramirez L."/>
            <person name="Alfaro M."/>
            <person name="Sun H."/>
            <person name="Tritt A."/>
            <person name="Yoshinaga Y."/>
            <person name="Zwiers L.-H."/>
            <person name="Turgeon B."/>
            <person name="Goodwin S."/>
            <person name="Spatafora J."/>
            <person name="Crous P."/>
            <person name="Grigoriev I."/>
        </authorList>
    </citation>
    <scope>NUCLEOTIDE SEQUENCE</scope>
    <source>
        <strain evidence="8">CBS 109.77</strain>
    </source>
</reference>
<feature type="transmembrane region" description="Helical" evidence="5">
    <location>
        <begin position="261"/>
        <end position="282"/>
    </location>
</feature>
<feature type="transmembrane region" description="Helical" evidence="5">
    <location>
        <begin position="61"/>
        <end position="81"/>
    </location>
</feature>
<protein>
    <submittedName>
        <fullName evidence="8">MFS general substrate transporter</fullName>
    </submittedName>
</protein>
<keyword evidence="6" id="KW-0732">Signal</keyword>
<feature type="transmembrane region" description="Helical" evidence="5">
    <location>
        <begin position="191"/>
        <end position="210"/>
    </location>
</feature>